<dbReference type="SUPFAM" id="SSF54913">
    <property type="entry name" value="GlnB-like"/>
    <property type="match status" value="1"/>
</dbReference>
<gene>
    <name evidence="2" type="ORF">BG844_11900</name>
</gene>
<dbReference type="Gene3D" id="3.30.70.120">
    <property type="match status" value="1"/>
</dbReference>
<dbReference type="InterPro" id="IPR004323">
    <property type="entry name" value="Ion_tolerance_CutA"/>
</dbReference>
<keyword evidence="3" id="KW-1185">Reference proteome</keyword>
<dbReference type="GO" id="GO:0005507">
    <property type="term" value="F:copper ion binding"/>
    <property type="evidence" value="ECO:0007669"/>
    <property type="project" value="TreeGrafter"/>
</dbReference>
<organism evidence="2 3">
    <name type="scientific">Couchioplanes caeruleus subsp. caeruleus</name>
    <dbReference type="NCBI Taxonomy" id="56427"/>
    <lineage>
        <taxon>Bacteria</taxon>
        <taxon>Bacillati</taxon>
        <taxon>Actinomycetota</taxon>
        <taxon>Actinomycetes</taxon>
        <taxon>Micromonosporales</taxon>
        <taxon>Micromonosporaceae</taxon>
        <taxon>Couchioplanes</taxon>
    </lineage>
</organism>
<dbReference type="Pfam" id="PF03091">
    <property type="entry name" value="CutA1"/>
    <property type="match status" value="1"/>
</dbReference>
<dbReference type="InterPro" id="IPR015867">
    <property type="entry name" value="N-reg_PII/ATP_PRibTrfase_C"/>
</dbReference>
<dbReference type="GO" id="GO:0010038">
    <property type="term" value="P:response to metal ion"/>
    <property type="evidence" value="ECO:0007669"/>
    <property type="project" value="InterPro"/>
</dbReference>
<protein>
    <recommendedName>
        <fullName evidence="4">Divalent-cation tolerance protein CutA</fullName>
    </recommendedName>
</protein>
<comment type="similarity">
    <text evidence="1">Belongs to the CutA family.</text>
</comment>
<proteinExistence type="inferred from homology"/>
<evidence type="ECO:0008006" key="4">
    <source>
        <dbReference type="Google" id="ProtNLM"/>
    </source>
</evidence>
<dbReference type="PANTHER" id="PTHR23419:SF8">
    <property type="entry name" value="FI09726P"/>
    <property type="match status" value="1"/>
</dbReference>
<accession>A0A1K0GNT3</accession>
<sequence>MTDAAHCQVVTTIDSRGAADSLARQAVEARVAACAQVSGPVTSTYWWEGKVEAAEEWRITFKTTTARYAALERHIREHHSYDVPEILCSPVTAGNPEYLEWLDAETPER</sequence>
<name>A0A1K0GNT3_9ACTN</name>
<evidence type="ECO:0000313" key="2">
    <source>
        <dbReference type="EMBL" id="OJF14022.1"/>
    </source>
</evidence>
<dbReference type="PANTHER" id="PTHR23419">
    <property type="entry name" value="DIVALENT CATION TOLERANCE CUTA-RELATED"/>
    <property type="match status" value="1"/>
</dbReference>
<dbReference type="Proteomes" id="UP000182486">
    <property type="component" value="Unassembled WGS sequence"/>
</dbReference>
<dbReference type="EMBL" id="MEIA01000121">
    <property type="protein sequence ID" value="OJF14022.1"/>
    <property type="molecule type" value="Genomic_DNA"/>
</dbReference>
<dbReference type="AlphaFoldDB" id="A0A1K0GNT3"/>
<dbReference type="InterPro" id="IPR011322">
    <property type="entry name" value="N-reg_PII-like_a/b"/>
</dbReference>
<evidence type="ECO:0000313" key="3">
    <source>
        <dbReference type="Proteomes" id="UP000182486"/>
    </source>
</evidence>
<comment type="caution">
    <text evidence="2">The sequence shown here is derived from an EMBL/GenBank/DDBJ whole genome shotgun (WGS) entry which is preliminary data.</text>
</comment>
<reference evidence="2 3" key="1">
    <citation type="submission" date="2016-09" db="EMBL/GenBank/DDBJ databases">
        <title>Couchioplanes caeruleus draft genome sequence.</title>
        <authorList>
            <person name="Sheehan J."/>
            <person name="Caffrey P."/>
        </authorList>
    </citation>
    <scope>NUCLEOTIDE SEQUENCE [LARGE SCALE GENOMIC DNA]</scope>
    <source>
        <strain evidence="2 3">DSM 43634</strain>
    </source>
</reference>
<evidence type="ECO:0000256" key="1">
    <source>
        <dbReference type="ARBA" id="ARBA00010169"/>
    </source>
</evidence>